<keyword evidence="1" id="KW-0732">Signal</keyword>
<dbReference type="EMBL" id="BMXR01000017">
    <property type="protein sequence ID" value="GGX73519.1"/>
    <property type="molecule type" value="Genomic_DNA"/>
</dbReference>
<feature type="chain" id="PRO_5038055127" description="Amidohydrolase-related domain-containing protein" evidence="1">
    <location>
        <begin position="22"/>
        <end position="349"/>
    </location>
</feature>
<dbReference type="InterPro" id="IPR032466">
    <property type="entry name" value="Metal_Hydrolase"/>
</dbReference>
<reference evidence="3" key="2">
    <citation type="submission" date="2020-09" db="EMBL/GenBank/DDBJ databases">
        <authorList>
            <person name="Sun Q."/>
            <person name="Kim S."/>
        </authorList>
    </citation>
    <scope>NUCLEOTIDE SEQUENCE</scope>
    <source>
        <strain evidence="3">KCTC 22169</strain>
    </source>
</reference>
<comment type="caution">
    <text evidence="3">The sequence shown here is derived from an EMBL/GenBank/DDBJ whole genome shotgun (WGS) entry which is preliminary data.</text>
</comment>
<evidence type="ECO:0000259" key="2">
    <source>
        <dbReference type="Pfam" id="PF04909"/>
    </source>
</evidence>
<dbReference type="SUPFAM" id="SSF51556">
    <property type="entry name" value="Metallo-dependent hydrolases"/>
    <property type="match status" value="1"/>
</dbReference>
<dbReference type="InterPro" id="IPR006680">
    <property type="entry name" value="Amidohydro-rel"/>
</dbReference>
<dbReference type="Pfam" id="PF04909">
    <property type="entry name" value="Amidohydro_2"/>
    <property type="match status" value="1"/>
</dbReference>
<gene>
    <name evidence="3" type="ORF">GCM10007392_46210</name>
</gene>
<protein>
    <recommendedName>
        <fullName evidence="2">Amidohydrolase-related domain-containing protein</fullName>
    </recommendedName>
</protein>
<feature type="signal peptide" evidence="1">
    <location>
        <begin position="1"/>
        <end position="21"/>
    </location>
</feature>
<keyword evidence="4" id="KW-1185">Reference proteome</keyword>
<sequence length="349" mass="40679">MLIARCCMGVLAVLLAGGALAEACFDRETESHHFVVDSHLHFQPFSGRSLDHLKLVDYMRDAGVRFANVYGIGQTRIEDWACLQHRDCSGEQIIKPTMKNDFVNAKNVTNYFQRDVRLTLSMTFPDLQNPEGILTRMNILDEDFPGYFQWIGESNVVKQALFNMGHEPATLEDIENWAPFMAELRRRDMPLALHSDLGNDDEPTKYLHLMEAVLERYPDNTVVWMHLGMSREQRDMNPEDHARILRRLMERHPNLWLDISWTVLYDYYFSDDDRRPYYVDVLNSYSNRVLTGTDMVASEFSSEQQYERLVELNSYINRFLDDRAFRNIALGQSYFDLLSFDVEAPAICD</sequence>
<reference evidence="3" key="1">
    <citation type="journal article" date="2014" name="Int. J. Syst. Evol. Microbiol.">
        <title>Complete genome sequence of Corynebacterium casei LMG S-19264T (=DSM 44701T), isolated from a smear-ripened cheese.</title>
        <authorList>
            <consortium name="US DOE Joint Genome Institute (JGI-PGF)"/>
            <person name="Walter F."/>
            <person name="Albersmeier A."/>
            <person name="Kalinowski J."/>
            <person name="Ruckert C."/>
        </authorList>
    </citation>
    <scope>NUCLEOTIDE SEQUENCE</scope>
    <source>
        <strain evidence="3">KCTC 22169</strain>
    </source>
</reference>
<evidence type="ECO:0000313" key="4">
    <source>
        <dbReference type="Proteomes" id="UP000626148"/>
    </source>
</evidence>
<organism evidence="3 4">
    <name type="scientific">Saccharospirillum salsuginis</name>
    <dbReference type="NCBI Taxonomy" id="418750"/>
    <lineage>
        <taxon>Bacteria</taxon>
        <taxon>Pseudomonadati</taxon>
        <taxon>Pseudomonadota</taxon>
        <taxon>Gammaproteobacteria</taxon>
        <taxon>Oceanospirillales</taxon>
        <taxon>Saccharospirillaceae</taxon>
        <taxon>Saccharospirillum</taxon>
    </lineage>
</organism>
<proteinExistence type="predicted"/>
<feature type="domain" description="Amidohydrolase-related" evidence="2">
    <location>
        <begin position="129"/>
        <end position="311"/>
    </location>
</feature>
<accession>A0A918NJX0</accession>
<dbReference type="Gene3D" id="3.20.20.140">
    <property type="entry name" value="Metal-dependent hydrolases"/>
    <property type="match status" value="1"/>
</dbReference>
<name>A0A918NJX0_9GAMM</name>
<dbReference type="Proteomes" id="UP000626148">
    <property type="component" value="Unassembled WGS sequence"/>
</dbReference>
<evidence type="ECO:0000256" key="1">
    <source>
        <dbReference type="SAM" id="SignalP"/>
    </source>
</evidence>
<dbReference type="AlphaFoldDB" id="A0A918NJX0"/>
<dbReference type="GO" id="GO:0016787">
    <property type="term" value="F:hydrolase activity"/>
    <property type="evidence" value="ECO:0007669"/>
    <property type="project" value="InterPro"/>
</dbReference>
<dbReference type="RefSeq" id="WP_189613287.1">
    <property type="nucleotide sequence ID" value="NZ_BMXR01000017.1"/>
</dbReference>
<evidence type="ECO:0000313" key="3">
    <source>
        <dbReference type="EMBL" id="GGX73519.1"/>
    </source>
</evidence>